<keyword evidence="10" id="KW-0472">Membrane</keyword>
<dbReference type="GO" id="GO:0020037">
    <property type="term" value="F:heme binding"/>
    <property type="evidence" value="ECO:0007669"/>
    <property type="project" value="InterPro"/>
</dbReference>
<feature type="signal peptide" evidence="11">
    <location>
        <begin position="1"/>
        <end position="16"/>
    </location>
</feature>
<evidence type="ECO:0000256" key="1">
    <source>
        <dbReference type="ARBA" id="ARBA00001971"/>
    </source>
</evidence>
<dbReference type="GO" id="GO:0005506">
    <property type="term" value="F:iron ion binding"/>
    <property type="evidence" value="ECO:0007669"/>
    <property type="project" value="InterPro"/>
</dbReference>
<dbReference type="InterPro" id="IPR050476">
    <property type="entry name" value="Insect_CytP450_Detox"/>
</dbReference>
<evidence type="ECO:0000256" key="4">
    <source>
        <dbReference type="ARBA" id="ARBA00022723"/>
    </source>
</evidence>
<evidence type="ECO:0000256" key="7">
    <source>
        <dbReference type="ARBA" id="ARBA00023033"/>
    </source>
</evidence>
<feature type="chain" id="PRO_5042048074" evidence="11">
    <location>
        <begin position="17"/>
        <end position="516"/>
    </location>
</feature>
<dbReference type="PROSITE" id="PS00086">
    <property type="entry name" value="CYTOCHROME_P450"/>
    <property type="match status" value="1"/>
</dbReference>
<evidence type="ECO:0000313" key="12">
    <source>
        <dbReference type="Proteomes" id="UP000887575"/>
    </source>
</evidence>
<evidence type="ECO:0000256" key="6">
    <source>
        <dbReference type="ARBA" id="ARBA00023004"/>
    </source>
</evidence>
<comment type="similarity">
    <text evidence="2 9">Belongs to the cytochrome P450 family.</text>
</comment>
<evidence type="ECO:0000256" key="11">
    <source>
        <dbReference type="SAM" id="SignalP"/>
    </source>
</evidence>
<dbReference type="InterPro" id="IPR001128">
    <property type="entry name" value="Cyt_P450"/>
</dbReference>
<dbReference type="PRINTS" id="PR00385">
    <property type="entry name" value="P450"/>
</dbReference>
<accession>A0AAF3EEA3</accession>
<dbReference type="Proteomes" id="UP000887575">
    <property type="component" value="Unassembled WGS sequence"/>
</dbReference>
<dbReference type="CDD" id="cd11055">
    <property type="entry name" value="CYP3A-like"/>
    <property type="match status" value="1"/>
</dbReference>
<keyword evidence="10" id="KW-1133">Transmembrane helix</keyword>
<keyword evidence="12" id="KW-1185">Reference proteome</keyword>
<comment type="cofactor">
    <cofactor evidence="1 8">
        <name>heme</name>
        <dbReference type="ChEBI" id="CHEBI:30413"/>
    </cofactor>
</comment>
<dbReference type="InterPro" id="IPR002401">
    <property type="entry name" value="Cyt_P450_E_grp-I"/>
</dbReference>
<keyword evidence="5 9" id="KW-0560">Oxidoreductase</keyword>
<evidence type="ECO:0000256" key="8">
    <source>
        <dbReference type="PIRSR" id="PIRSR602401-1"/>
    </source>
</evidence>
<evidence type="ECO:0000256" key="9">
    <source>
        <dbReference type="RuleBase" id="RU000461"/>
    </source>
</evidence>
<dbReference type="PANTHER" id="PTHR24292:SF102">
    <property type="entry name" value="CYTOCHROME P450 FAMILY-RELATED"/>
    <property type="match status" value="1"/>
</dbReference>
<keyword evidence="7 9" id="KW-0503">Monooxygenase</keyword>
<keyword evidence="11" id="KW-0732">Signal</keyword>
<dbReference type="FunFam" id="1.10.630.10:FF:000182">
    <property type="entry name" value="Cytochrome P450 3A4"/>
    <property type="match status" value="1"/>
</dbReference>
<proteinExistence type="inferred from homology"/>
<keyword evidence="4 8" id="KW-0479">Metal-binding</keyword>
<evidence type="ECO:0000313" key="13">
    <source>
        <dbReference type="WBParaSite" id="MBELARI_LOCUS12281"/>
    </source>
</evidence>
<keyword evidence="3 8" id="KW-0349">Heme</keyword>
<name>A0AAF3EEA3_9BILA</name>
<keyword evidence="10" id="KW-0812">Transmembrane</keyword>
<dbReference type="AlphaFoldDB" id="A0AAF3EEA3"/>
<evidence type="ECO:0000256" key="5">
    <source>
        <dbReference type="ARBA" id="ARBA00023002"/>
    </source>
</evidence>
<protein>
    <submittedName>
        <fullName evidence="13">Cytochrome P450</fullName>
    </submittedName>
</protein>
<feature type="binding site" description="axial binding residue" evidence="8">
    <location>
        <position position="460"/>
    </location>
    <ligand>
        <name>heme</name>
        <dbReference type="ChEBI" id="CHEBI:30413"/>
    </ligand>
    <ligandPart>
        <name>Fe</name>
        <dbReference type="ChEBI" id="CHEBI:18248"/>
    </ligandPart>
</feature>
<evidence type="ECO:0000256" key="3">
    <source>
        <dbReference type="ARBA" id="ARBA00022617"/>
    </source>
</evidence>
<dbReference type="GO" id="GO:0016705">
    <property type="term" value="F:oxidoreductase activity, acting on paired donors, with incorporation or reduction of molecular oxygen"/>
    <property type="evidence" value="ECO:0007669"/>
    <property type="project" value="InterPro"/>
</dbReference>
<evidence type="ECO:0000256" key="2">
    <source>
        <dbReference type="ARBA" id="ARBA00010617"/>
    </source>
</evidence>
<reference evidence="13" key="1">
    <citation type="submission" date="2024-02" db="UniProtKB">
        <authorList>
            <consortium name="WormBaseParasite"/>
        </authorList>
    </citation>
    <scope>IDENTIFICATION</scope>
</reference>
<keyword evidence="6 8" id="KW-0408">Iron</keyword>
<sequence length="516" mass="59825">MFLILLVICVAGYAAAYTFFSWHAGYWKRRGIPGPKPRLFYGNWLEMDKIDAPATMKLPEWTKKYGKVYGIYEGIRKILVVSDPDLLQELFVKKFEYFHGRKLFPLTPNPDTDPRVHVFNARGQRWKRLRLLTNPSFSVNSLKKMRHTVEDSAKVMVKFMSKNADSGKGFNIHQYFQEYTLDVIARVAMGQEGTRQFENPATEWLINTFIRRIDDKVNYWTCAVPLFLPLLGKLFMATAKLRGRQFPKIFKMIEDTVEERKRRRDECRQKGETPELNDFIDLFLEAEADVDLNGESIDRQQIKVEKKLSTEEIVAQCFVFLLAGFDTTANSLAYVTHLLAQNPDKLEKLLEELDSVCGDDEDLTYEQLTKLNYMDCVIKEALRMYPLGAFANARTCMETTTLGDMEIEKGTILWADSWSVHYSKEIWGDDAKEFVPERWEEGKPRHQLAWFPFGAGPRQCIGMRLALMEEKMALAHLFRNFIISAGPETEKKLKLIGNFTLSPESVTLYLKKREML</sequence>
<dbReference type="Pfam" id="PF00067">
    <property type="entry name" value="p450"/>
    <property type="match status" value="1"/>
</dbReference>
<dbReference type="InterPro" id="IPR017972">
    <property type="entry name" value="Cyt_P450_CS"/>
</dbReference>
<dbReference type="SUPFAM" id="SSF48264">
    <property type="entry name" value="Cytochrome P450"/>
    <property type="match status" value="1"/>
</dbReference>
<dbReference type="GO" id="GO:0004497">
    <property type="term" value="F:monooxygenase activity"/>
    <property type="evidence" value="ECO:0007669"/>
    <property type="project" value="UniProtKB-KW"/>
</dbReference>
<dbReference type="PRINTS" id="PR00463">
    <property type="entry name" value="EP450I"/>
</dbReference>
<dbReference type="Gene3D" id="1.10.630.10">
    <property type="entry name" value="Cytochrome P450"/>
    <property type="match status" value="1"/>
</dbReference>
<feature type="transmembrane region" description="Helical" evidence="10">
    <location>
        <begin position="217"/>
        <end position="236"/>
    </location>
</feature>
<organism evidence="12 13">
    <name type="scientific">Mesorhabditis belari</name>
    <dbReference type="NCBI Taxonomy" id="2138241"/>
    <lineage>
        <taxon>Eukaryota</taxon>
        <taxon>Metazoa</taxon>
        <taxon>Ecdysozoa</taxon>
        <taxon>Nematoda</taxon>
        <taxon>Chromadorea</taxon>
        <taxon>Rhabditida</taxon>
        <taxon>Rhabditina</taxon>
        <taxon>Rhabditomorpha</taxon>
        <taxon>Rhabditoidea</taxon>
        <taxon>Rhabditidae</taxon>
        <taxon>Mesorhabditinae</taxon>
        <taxon>Mesorhabditis</taxon>
    </lineage>
</organism>
<evidence type="ECO:0000256" key="10">
    <source>
        <dbReference type="SAM" id="Phobius"/>
    </source>
</evidence>
<dbReference type="WBParaSite" id="MBELARI_LOCUS12281">
    <property type="protein sequence ID" value="MBELARI_LOCUS12281"/>
    <property type="gene ID" value="MBELARI_LOCUS12281"/>
</dbReference>
<dbReference type="InterPro" id="IPR036396">
    <property type="entry name" value="Cyt_P450_sf"/>
</dbReference>
<dbReference type="PANTHER" id="PTHR24292">
    <property type="entry name" value="CYTOCHROME P450"/>
    <property type="match status" value="1"/>
</dbReference>